<comment type="caution">
    <text evidence="1">The sequence shown here is derived from an EMBL/GenBank/DDBJ whole genome shotgun (WGS) entry which is preliminary data.</text>
</comment>
<name>A0AAE0NTW8_9PEZI</name>
<organism evidence="1 2">
    <name type="scientific">Podospora didyma</name>
    <dbReference type="NCBI Taxonomy" id="330526"/>
    <lineage>
        <taxon>Eukaryota</taxon>
        <taxon>Fungi</taxon>
        <taxon>Dikarya</taxon>
        <taxon>Ascomycota</taxon>
        <taxon>Pezizomycotina</taxon>
        <taxon>Sordariomycetes</taxon>
        <taxon>Sordariomycetidae</taxon>
        <taxon>Sordariales</taxon>
        <taxon>Podosporaceae</taxon>
        <taxon>Podospora</taxon>
    </lineage>
</organism>
<proteinExistence type="predicted"/>
<dbReference type="EMBL" id="JAULSW010000003">
    <property type="protein sequence ID" value="KAK3387545.1"/>
    <property type="molecule type" value="Genomic_DNA"/>
</dbReference>
<sequence>MEWKAPTTGGTPKIFTTGALSSVLTSLAWCVCLRVPCQPLSKAGQPQQISTRPRSLHRGPLSFQAQAPCSVHPKFANSMRACLSPPERLSRCAPTTSCKVPFPRADLSLWLEVSLKKVSGADHLRILQRSALDASRDPAIGSFQYLSVDQWAIGELLPLAIVACLSHRPIFAAPCESPSRVTFYPVFGGPALCAAR</sequence>
<dbReference type="AlphaFoldDB" id="A0AAE0NTW8"/>
<keyword evidence="2" id="KW-1185">Reference proteome</keyword>
<evidence type="ECO:0000313" key="1">
    <source>
        <dbReference type="EMBL" id="KAK3387545.1"/>
    </source>
</evidence>
<gene>
    <name evidence="1" type="ORF">B0H63DRAFT_159686</name>
</gene>
<dbReference type="Proteomes" id="UP001285441">
    <property type="component" value="Unassembled WGS sequence"/>
</dbReference>
<accession>A0AAE0NTW8</accession>
<evidence type="ECO:0000313" key="2">
    <source>
        <dbReference type="Proteomes" id="UP001285441"/>
    </source>
</evidence>
<reference evidence="1" key="2">
    <citation type="submission" date="2023-06" db="EMBL/GenBank/DDBJ databases">
        <authorList>
            <consortium name="Lawrence Berkeley National Laboratory"/>
            <person name="Haridas S."/>
            <person name="Hensen N."/>
            <person name="Bonometti L."/>
            <person name="Westerberg I."/>
            <person name="Brannstrom I.O."/>
            <person name="Guillou S."/>
            <person name="Cros-Aarteil S."/>
            <person name="Calhoun S."/>
            <person name="Kuo A."/>
            <person name="Mondo S."/>
            <person name="Pangilinan J."/>
            <person name="Riley R."/>
            <person name="LaButti K."/>
            <person name="Andreopoulos B."/>
            <person name="Lipzen A."/>
            <person name="Chen C."/>
            <person name="Yanf M."/>
            <person name="Daum C."/>
            <person name="Ng V."/>
            <person name="Clum A."/>
            <person name="Steindorff A."/>
            <person name="Ohm R."/>
            <person name="Martin F."/>
            <person name="Silar P."/>
            <person name="Natvig D."/>
            <person name="Lalanne C."/>
            <person name="Gautier V."/>
            <person name="Ament-velasquez S.L."/>
            <person name="Kruys A."/>
            <person name="Hutchinson M.I."/>
            <person name="Powell A.J."/>
            <person name="Barry K."/>
            <person name="Miller A.N."/>
            <person name="Grigoriev I.V."/>
            <person name="Debuchy R."/>
            <person name="Gladieux P."/>
            <person name="Thoren M.H."/>
            <person name="Johannesson H."/>
        </authorList>
    </citation>
    <scope>NUCLEOTIDE SEQUENCE</scope>
    <source>
        <strain evidence="1">CBS 232.78</strain>
    </source>
</reference>
<reference evidence="1" key="1">
    <citation type="journal article" date="2023" name="Mol. Phylogenet. Evol.">
        <title>Genome-scale phylogeny and comparative genomics of the fungal order Sordariales.</title>
        <authorList>
            <person name="Hensen N."/>
            <person name="Bonometti L."/>
            <person name="Westerberg I."/>
            <person name="Brannstrom I.O."/>
            <person name="Guillou S."/>
            <person name="Cros-Aarteil S."/>
            <person name="Calhoun S."/>
            <person name="Haridas S."/>
            <person name="Kuo A."/>
            <person name="Mondo S."/>
            <person name="Pangilinan J."/>
            <person name="Riley R."/>
            <person name="LaButti K."/>
            <person name="Andreopoulos B."/>
            <person name="Lipzen A."/>
            <person name="Chen C."/>
            <person name="Yan M."/>
            <person name="Daum C."/>
            <person name="Ng V."/>
            <person name="Clum A."/>
            <person name="Steindorff A."/>
            <person name="Ohm R.A."/>
            <person name="Martin F."/>
            <person name="Silar P."/>
            <person name="Natvig D.O."/>
            <person name="Lalanne C."/>
            <person name="Gautier V."/>
            <person name="Ament-Velasquez S.L."/>
            <person name="Kruys A."/>
            <person name="Hutchinson M.I."/>
            <person name="Powell A.J."/>
            <person name="Barry K."/>
            <person name="Miller A.N."/>
            <person name="Grigoriev I.V."/>
            <person name="Debuchy R."/>
            <person name="Gladieux P."/>
            <person name="Hiltunen Thoren M."/>
            <person name="Johannesson H."/>
        </authorList>
    </citation>
    <scope>NUCLEOTIDE SEQUENCE</scope>
    <source>
        <strain evidence="1">CBS 232.78</strain>
    </source>
</reference>
<protein>
    <submittedName>
        <fullName evidence="1">Uncharacterized protein</fullName>
    </submittedName>
</protein>